<dbReference type="RefSeq" id="XP_001794761.1">
    <property type="nucleotide sequence ID" value="XM_001794709.1"/>
</dbReference>
<evidence type="ECO:0000313" key="1">
    <source>
        <dbReference type="EMBL" id="EAT88102.1"/>
    </source>
</evidence>
<dbReference type="KEGG" id="pno:SNOG_04342"/>
<protein>
    <submittedName>
        <fullName evidence="1">Uncharacterized protein</fullName>
    </submittedName>
</protein>
<accession>Q0UV72</accession>
<dbReference type="Proteomes" id="UP000001055">
    <property type="component" value="Unassembled WGS sequence"/>
</dbReference>
<gene>
    <name evidence="1" type="ORF">SNOG_04342</name>
</gene>
<dbReference type="EMBL" id="CH445330">
    <property type="protein sequence ID" value="EAT88102.1"/>
    <property type="molecule type" value="Genomic_DNA"/>
</dbReference>
<evidence type="ECO:0000313" key="2">
    <source>
        <dbReference type="Proteomes" id="UP000001055"/>
    </source>
</evidence>
<dbReference type="AlphaFoldDB" id="Q0UV72"/>
<proteinExistence type="predicted"/>
<name>Q0UV72_PHANO</name>
<dbReference type="GeneID" id="5971629"/>
<dbReference type="InParanoid" id="Q0UV72"/>
<organism evidence="1 2">
    <name type="scientific">Phaeosphaeria nodorum (strain SN15 / ATCC MYA-4574 / FGSC 10173)</name>
    <name type="common">Glume blotch fungus</name>
    <name type="synonym">Parastagonospora nodorum</name>
    <dbReference type="NCBI Taxonomy" id="321614"/>
    <lineage>
        <taxon>Eukaryota</taxon>
        <taxon>Fungi</taxon>
        <taxon>Dikarya</taxon>
        <taxon>Ascomycota</taxon>
        <taxon>Pezizomycotina</taxon>
        <taxon>Dothideomycetes</taxon>
        <taxon>Pleosporomycetidae</taxon>
        <taxon>Pleosporales</taxon>
        <taxon>Pleosporineae</taxon>
        <taxon>Phaeosphaeriaceae</taxon>
        <taxon>Parastagonospora</taxon>
    </lineage>
</organism>
<reference evidence="2" key="1">
    <citation type="journal article" date="2007" name="Plant Cell">
        <title>Dothideomycete-plant interactions illuminated by genome sequencing and EST analysis of the wheat pathogen Stagonospora nodorum.</title>
        <authorList>
            <person name="Hane J.K."/>
            <person name="Lowe R.G."/>
            <person name="Solomon P.S."/>
            <person name="Tan K.C."/>
            <person name="Schoch C.L."/>
            <person name="Spatafora J.W."/>
            <person name="Crous P.W."/>
            <person name="Kodira C."/>
            <person name="Birren B.W."/>
            <person name="Galagan J.E."/>
            <person name="Torriani S.F."/>
            <person name="McDonald B.A."/>
            <person name="Oliver R.P."/>
        </authorList>
    </citation>
    <scope>NUCLEOTIDE SEQUENCE [LARGE SCALE GENOMIC DNA]</scope>
    <source>
        <strain evidence="2">SN15 / ATCC MYA-4574 / FGSC 10173</strain>
    </source>
</reference>
<sequence>MYASAGDAGCTARFRKETKELAQPFTNDRNIVQAEEFSLAMGYGTHDTLL</sequence>